<evidence type="ECO:0000313" key="2">
    <source>
        <dbReference type="Proteomes" id="UP000070491"/>
    </source>
</evidence>
<evidence type="ECO:0000313" key="1">
    <source>
        <dbReference type="EMBL" id="KXB06521.1"/>
    </source>
</evidence>
<dbReference type="Proteomes" id="UP000070491">
    <property type="component" value="Unassembled WGS sequence"/>
</dbReference>
<dbReference type="AlphaFoldDB" id="A0A133VJB4"/>
<comment type="caution">
    <text evidence="1">The sequence shown here is derived from an EMBL/GenBank/DDBJ whole genome shotgun (WGS) entry which is preliminary data.</text>
</comment>
<dbReference type="InterPro" id="IPR014424">
    <property type="entry name" value="UCP004897_ACT"/>
</dbReference>
<dbReference type="InterPro" id="IPR045865">
    <property type="entry name" value="ACT-like_dom_sf"/>
</dbReference>
<dbReference type="SUPFAM" id="SSF55021">
    <property type="entry name" value="ACT-like"/>
    <property type="match status" value="1"/>
</dbReference>
<keyword evidence="2" id="KW-1185">Reference proteome</keyword>
<reference evidence="1 2" key="1">
    <citation type="journal article" date="2016" name="Sci. Rep.">
        <title>Metabolic traits of an uncultured archaeal lineage -MSBL1- from brine pools of the Red Sea.</title>
        <authorList>
            <person name="Mwirichia R."/>
            <person name="Alam I."/>
            <person name="Rashid M."/>
            <person name="Vinu M."/>
            <person name="Ba-Alawi W."/>
            <person name="Anthony Kamau A."/>
            <person name="Kamanda Ngugi D."/>
            <person name="Goker M."/>
            <person name="Klenk H.P."/>
            <person name="Bajic V."/>
            <person name="Stingl U."/>
        </authorList>
    </citation>
    <scope>NUCLEOTIDE SEQUENCE [LARGE SCALE GENOMIC DNA]</scope>
    <source>
        <strain evidence="1">SCGC-AAA382F02</strain>
    </source>
</reference>
<proteinExistence type="predicted"/>
<organism evidence="1 2">
    <name type="scientific">candidate division MSBL1 archaeon SCGC-AAA382F02</name>
    <dbReference type="NCBI Taxonomy" id="1698282"/>
    <lineage>
        <taxon>Archaea</taxon>
        <taxon>Methanobacteriati</taxon>
        <taxon>Methanobacteriota</taxon>
        <taxon>candidate division MSBL1</taxon>
    </lineage>
</organism>
<sequence length="167" mass="18405">MWSQIKKAFSGNPAQLKVARVFYKFGFRIEESGDVVCGDIRIPAVQIAKEAGVDRRAVDSTVETIFENEDLKEIFSNLRPVPYLKGVARQLGLGVIDILSTDPTQSGIISEVTNVISKHGLTVRQAVADDPYFAVQPKLTVITNELVSGEVIEELRELPSVESVIVY</sequence>
<dbReference type="PIRSF" id="PIRSF004897">
    <property type="entry name" value="UCP004897_ACT"/>
    <property type="match status" value="1"/>
</dbReference>
<accession>A0A133VJB4</accession>
<dbReference type="EMBL" id="LHYG01000001">
    <property type="protein sequence ID" value="KXB06521.1"/>
    <property type="molecule type" value="Genomic_DNA"/>
</dbReference>
<name>A0A133VJB4_9EURY</name>
<protein>
    <submittedName>
        <fullName evidence="1">Amino acid-binding protein</fullName>
    </submittedName>
</protein>
<gene>
    <name evidence="1" type="ORF">AKJ53_00140</name>
</gene>